<dbReference type="InterPro" id="IPR002654">
    <property type="entry name" value="Glyco_trans_25"/>
</dbReference>
<evidence type="ECO:0000259" key="4">
    <source>
        <dbReference type="Pfam" id="PF01755"/>
    </source>
</evidence>
<proteinExistence type="predicted"/>
<dbReference type="Pfam" id="PF01755">
    <property type="entry name" value="Glyco_transf_25"/>
    <property type="match status" value="1"/>
</dbReference>
<gene>
    <name evidence="5" type="ORF">VITFI_CDS0415</name>
</gene>
<evidence type="ECO:0000313" key="5">
    <source>
        <dbReference type="EMBL" id="ASM76194.1"/>
    </source>
</evidence>
<evidence type="ECO:0000256" key="2">
    <source>
        <dbReference type="ARBA" id="ARBA00005222"/>
    </source>
</evidence>
<accession>A0A221KAY1</accession>
<evidence type="ECO:0000313" key="6">
    <source>
        <dbReference type="Proteomes" id="UP000199729"/>
    </source>
</evidence>
<dbReference type="AlphaFoldDB" id="A0A221KAY1"/>
<comment type="pathway">
    <text evidence="1">Bacterial outer membrane biogenesis; lipooligosaccharide biosynthesis.</text>
</comment>
<dbReference type="GO" id="GO:0009103">
    <property type="term" value="P:lipopolysaccharide biosynthetic process"/>
    <property type="evidence" value="ECO:0007669"/>
    <property type="project" value="UniProtKB-KW"/>
</dbReference>
<feature type="domain" description="Glycosyl transferase family 25" evidence="4">
    <location>
        <begin position="5"/>
        <end position="96"/>
    </location>
</feature>
<dbReference type="RefSeq" id="WP_089415595.1">
    <property type="nucleotide sequence ID" value="NZ_CP022423.1"/>
</dbReference>
<dbReference type="UniPathway" id="UPA00501"/>
<organism evidence="5 6">
    <name type="scientific">Vitreoscilla filiformis</name>
    <dbReference type="NCBI Taxonomy" id="63"/>
    <lineage>
        <taxon>Bacteria</taxon>
        <taxon>Pseudomonadati</taxon>
        <taxon>Pseudomonadota</taxon>
        <taxon>Betaproteobacteria</taxon>
        <taxon>Neisseriales</taxon>
        <taxon>Neisseriaceae</taxon>
        <taxon>Vitreoscilla</taxon>
    </lineage>
</organism>
<dbReference type="KEGG" id="vff:VITFI_CDS0415"/>
<comment type="pathway">
    <text evidence="2">Glycan metabolism; lacto-N-neotetraose biosynthesis.</text>
</comment>
<evidence type="ECO:0000256" key="1">
    <source>
        <dbReference type="ARBA" id="ARBA00005068"/>
    </source>
</evidence>
<dbReference type="EMBL" id="CP022423">
    <property type="protein sequence ID" value="ASM76194.1"/>
    <property type="molecule type" value="Genomic_DNA"/>
</dbReference>
<evidence type="ECO:0000256" key="3">
    <source>
        <dbReference type="ARBA" id="ARBA00022985"/>
    </source>
</evidence>
<dbReference type="CDD" id="cd06532">
    <property type="entry name" value="Glyco_transf_25"/>
    <property type="match status" value="1"/>
</dbReference>
<sequence>MLPRVLLINLDRSADRRQASARVLDDLGLHWHRIAGVDGAVLSEAQRRQLNPPCGWHEWFRPLTPGEVGCFLGHMRCWQHVVDQGLPWALVLEDDFAPESGVSPAHLEALAQAPGDWDVIRLSNASAPSAGVPRPQALDLQPGAGRSTNGTAYWVSNAGARKLLHARATLCRPLDFDLRHHWERDLRMAVTAVRLFRQRSHEEVASIIGDRAAYRRAPVVQRWGVYTRKHLYHLMFFAAERLHWGRRRV</sequence>
<dbReference type="OrthoDB" id="119742at2"/>
<dbReference type="UniPathway" id="UPA00820"/>
<keyword evidence="3" id="KW-0448">Lipopolysaccharide biosynthesis</keyword>
<reference evidence="5 6" key="1">
    <citation type="submission" date="2017-07" db="EMBL/GenBank/DDBJ databases">
        <title>Complete Genome Sequence of the cosmetic ferment Vitreoscilla filiformis (ATCC15551).</title>
        <authorList>
            <person name="Contreras S."/>
            <person name="Sagory-Zalkind P."/>
            <person name="Blanquart H."/>
            <person name="Iltis A."/>
            <person name="Morand S.C."/>
        </authorList>
    </citation>
    <scope>NUCLEOTIDE SEQUENCE [LARGE SCALE GENOMIC DNA]</scope>
    <source>
        <strain evidence="5 6">ATCC 15551</strain>
    </source>
</reference>
<protein>
    <recommendedName>
        <fullName evidence="4">Glycosyl transferase family 25 domain-containing protein</fullName>
    </recommendedName>
</protein>
<keyword evidence="6" id="KW-1185">Reference proteome</keyword>
<name>A0A221KAY1_VITFI</name>
<dbReference type="Proteomes" id="UP000199729">
    <property type="component" value="Chromosome"/>
</dbReference>